<feature type="domain" description="RNA polymerase sigma-70 region 2" evidence="5">
    <location>
        <begin position="22"/>
        <end position="86"/>
    </location>
</feature>
<dbReference type="Pfam" id="PF04542">
    <property type="entry name" value="Sigma70_r2"/>
    <property type="match status" value="1"/>
</dbReference>
<evidence type="ECO:0000256" key="3">
    <source>
        <dbReference type="ARBA" id="ARBA00023082"/>
    </source>
</evidence>
<sequence length="195" mass="23253">MINEALLDNFLKGDHYAFRIVFEAYSPRVYGMCYGYFKSREDSEELVQDIFVKLWKYRANIDVTRGVEAYLFRMTKNEIINKIRKSELQTVGYSNVESQLYQEENPEEITDFKFKSEKVKTLIEELPEKSKAVFIARRMENKSNKEVAEEFGLSIKTVENHMTRALSFLRKRMVEEDIMIWIVIWCCSQDFFKNL</sequence>
<dbReference type="Pfam" id="PF08281">
    <property type="entry name" value="Sigma70_r4_2"/>
    <property type="match status" value="1"/>
</dbReference>
<dbReference type="InterPro" id="IPR014327">
    <property type="entry name" value="RNA_pol_sigma70_bacteroid"/>
</dbReference>
<keyword evidence="2" id="KW-0805">Transcription regulation</keyword>
<dbReference type="AlphaFoldDB" id="A0A315YXV1"/>
<comment type="similarity">
    <text evidence="1">Belongs to the sigma-70 factor family. ECF subfamily.</text>
</comment>
<dbReference type="InterPro" id="IPR036388">
    <property type="entry name" value="WH-like_DNA-bd_sf"/>
</dbReference>
<dbReference type="Proteomes" id="UP000245535">
    <property type="component" value="Unassembled WGS sequence"/>
</dbReference>
<dbReference type="RefSeq" id="WP_109622722.1">
    <property type="nucleotide sequence ID" value="NZ_QGDO01000010.1"/>
</dbReference>
<dbReference type="NCBIfam" id="TIGR02985">
    <property type="entry name" value="Sig70_bacteroi1"/>
    <property type="match status" value="1"/>
</dbReference>
<dbReference type="EMBL" id="QGDO01000010">
    <property type="protein sequence ID" value="PWJ34978.1"/>
    <property type="molecule type" value="Genomic_DNA"/>
</dbReference>
<dbReference type="GO" id="GO:0006352">
    <property type="term" value="P:DNA-templated transcription initiation"/>
    <property type="evidence" value="ECO:0007669"/>
    <property type="project" value="InterPro"/>
</dbReference>
<dbReference type="Gene3D" id="1.10.10.10">
    <property type="entry name" value="Winged helix-like DNA-binding domain superfamily/Winged helix DNA-binding domain"/>
    <property type="match status" value="1"/>
</dbReference>
<dbReference type="GO" id="GO:0003677">
    <property type="term" value="F:DNA binding"/>
    <property type="evidence" value="ECO:0007669"/>
    <property type="project" value="InterPro"/>
</dbReference>
<feature type="domain" description="RNA polymerase sigma factor 70 region 4 type 2" evidence="6">
    <location>
        <begin position="117"/>
        <end position="169"/>
    </location>
</feature>
<keyword evidence="3" id="KW-0731">Sigma factor</keyword>
<evidence type="ECO:0000313" key="7">
    <source>
        <dbReference type="EMBL" id="PWJ34978.1"/>
    </source>
</evidence>
<dbReference type="PANTHER" id="PTHR43133">
    <property type="entry name" value="RNA POLYMERASE ECF-TYPE SIGMA FACTO"/>
    <property type="match status" value="1"/>
</dbReference>
<evidence type="ECO:0000256" key="4">
    <source>
        <dbReference type="ARBA" id="ARBA00023163"/>
    </source>
</evidence>
<dbReference type="Gene3D" id="1.10.1740.10">
    <property type="match status" value="1"/>
</dbReference>
<keyword evidence="8" id="KW-1185">Reference proteome</keyword>
<dbReference type="SUPFAM" id="SSF88659">
    <property type="entry name" value="Sigma3 and sigma4 domains of RNA polymerase sigma factors"/>
    <property type="match status" value="1"/>
</dbReference>
<evidence type="ECO:0000259" key="5">
    <source>
        <dbReference type="Pfam" id="PF04542"/>
    </source>
</evidence>
<dbReference type="OrthoDB" id="764811at2"/>
<evidence type="ECO:0000259" key="6">
    <source>
        <dbReference type="Pfam" id="PF08281"/>
    </source>
</evidence>
<dbReference type="SUPFAM" id="SSF88946">
    <property type="entry name" value="Sigma2 domain of RNA polymerase sigma factors"/>
    <property type="match status" value="1"/>
</dbReference>
<dbReference type="CDD" id="cd06171">
    <property type="entry name" value="Sigma70_r4"/>
    <property type="match status" value="1"/>
</dbReference>
<name>A0A315YXV1_SEDFL</name>
<dbReference type="InterPro" id="IPR007627">
    <property type="entry name" value="RNA_pol_sigma70_r2"/>
</dbReference>
<accession>A0A315YXV1</accession>
<keyword evidence="4" id="KW-0804">Transcription</keyword>
<dbReference type="InterPro" id="IPR039425">
    <property type="entry name" value="RNA_pol_sigma-70-like"/>
</dbReference>
<gene>
    <name evidence="7" type="ORF">BC781_11019</name>
</gene>
<comment type="caution">
    <text evidence="7">The sequence shown here is derived from an EMBL/GenBank/DDBJ whole genome shotgun (WGS) entry which is preliminary data.</text>
</comment>
<proteinExistence type="inferred from homology"/>
<evidence type="ECO:0000313" key="8">
    <source>
        <dbReference type="Proteomes" id="UP000245535"/>
    </source>
</evidence>
<dbReference type="InterPro" id="IPR013325">
    <property type="entry name" value="RNA_pol_sigma_r2"/>
</dbReference>
<evidence type="ECO:0000256" key="1">
    <source>
        <dbReference type="ARBA" id="ARBA00010641"/>
    </source>
</evidence>
<organism evidence="7 8">
    <name type="scientific">Sediminitomix flava</name>
    <dbReference type="NCBI Taxonomy" id="379075"/>
    <lineage>
        <taxon>Bacteria</taxon>
        <taxon>Pseudomonadati</taxon>
        <taxon>Bacteroidota</taxon>
        <taxon>Cytophagia</taxon>
        <taxon>Cytophagales</taxon>
        <taxon>Flammeovirgaceae</taxon>
        <taxon>Sediminitomix</taxon>
    </lineage>
</organism>
<dbReference type="NCBIfam" id="TIGR02937">
    <property type="entry name" value="sigma70-ECF"/>
    <property type="match status" value="1"/>
</dbReference>
<protein>
    <submittedName>
        <fullName evidence="7">RNA polymerase sigma-70 factor (ECF subfamily)</fullName>
    </submittedName>
</protein>
<dbReference type="InterPro" id="IPR013324">
    <property type="entry name" value="RNA_pol_sigma_r3/r4-like"/>
</dbReference>
<dbReference type="GO" id="GO:0016987">
    <property type="term" value="F:sigma factor activity"/>
    <property type="evidence" value="ECO:0007669"/>
    <property type="project" value="UniProtKB-KW"/>
</dbReference>
<dbReference type="InterPro" id="IPR014284">
    <property type="entry name" value="RNA_pol_sigma-70_dom"/>
</dbReference>
<evidence type="ECO:0000256" key="2">
    <source>
        <dbReference type="ARBA" id="ARBA00023015"/>
    </source>
</evidence>
<dbReference type="InterPro" id="IPR013249">
    <property type="entry name" value="RNA_pol_sigma70_r4_t2"/>
</dbReference>
<reference evidence="7 8" key="1">
    <citation type="submission" date="2018-03" db="EMBL/GenBank/DDBJ databases">
        <title>Genomic Encyclopedia of Archaeal and Bacterial Type Strains, Phase II (KMG-II): from individual species to whole genera.</title>
        <authorList>
            <person name="Goeker M."/>
        </authorList>
    </citation>
    <scope>NUCLEOTIDE SEQUENCE [LARGE SCALE GENOMIC DNA]</scope>
    <source>
        <strain evidence="7 8">DSM 28229</strain>
    </source>
</reference>
<dbReference type="PANTHER" id="PTHR43133:SF46">
    <property type="entry name" value="RNA POLYMERASE SIGMA-70 FACTOR ECF SUBFAMILY"/>
    <property type="match status" value="1"/>
</dbReference>